<keyword evidence="5" id="KW-0678">Repressor</keyword>
<reference evidence="11 12" key="1">
    <citation type="journal article" date="2010" name="J. Bacteriol.">
        <title>Genome sequence of Fulvimarina pelagi HTCC2506T, a Mn(II)-oxidizing alphaproteobacterium possessing an aerobic anoxygenic photosynthetic gene cluster and Xanthorhodopsin.</title>
        <authorList>
            <person name="Kang I."/>
            <person name="Oh H.M."/>
            <person name="Lim S.I."/>
            <person name="Ferriera S."/>
            <person name="Giovannoni S.J."/>
            <person name="Cho J.C."/>
        </authorList>
    </citation>
    <scope>NUCLEOTIDE SEQUENCE [LARGE SCALE GENOMIC DNA]</scope>
    <source>
        <strain evidence="11 12">HTCC2506</strain>
    </source>
</reference>
<organism evidence="11 12">
    <name type="scientific">Fulvimarina pelagi HTCC2506</name>
    <dbReference type="NCBI Taxonomy" id="314231"/>
    <lineage>
        <taxon>Bacteria</taxon>
        <taxon>Pseudomonadati</taxon>
        <taxon>Pseudomonadota</taxon>
        <taxon>Alphaproteobacteria</taxon>
        <taxon>Hyphomicrobiales</taxon>
        <taxon>Aurantimonadaceae</taxon>
        <taxon>Fulvimarina</taxon>
    </lineage>
</organism>
<evidence type="ECO:0000256" key="5">
    <source>
        <dbReference type="ARBA" id="ARBA00022491"/>
    </source>
</evidence>
<dbReference type="HOGENOM" id="CLU_1382362_0_0_5"/>
<keyword evidence="12" id="KW-1185">Reference proteome</keyword>
<evidence type="ECO:0000256" key="1">
    <source>
        <dbReference type="ARBA" id="ARBA00004496"/>
    </source>
</evidence>
<dbReference type="GO" id="GO:0008270">
    <property type="term" value="F:zinc ion binding"/>
    <property type="evidence" value="ECO:0007669"/>
    <property type="project" value="TreeGrafter"/>
</dbReference>
<keyword evidence="4" id="KW-0963">Cytoplasm</keyword>
<dbReference type="Pfam" id="PF01475">
    <property type="entry name" value="FUR"/>
    <property type="match status" value="1"/>
</dbReference>
<evidence type="ECO:0000256" key="10">
    <source>
        <dbReference type="ARBA" id="ARBA00023163"/>
    </source>
</evidence>
<proteinExistence type="inferred from homology"/>
<accession>Q0G3V2</accession>
<comment type="subcellular location">
    <subcellularLocation>
        <location evidence="1">Cytoplasm</location>
    </subcellularLocation>
</comment>
<dbReference type="PANTHER" id="PTHR33202">
    <property type="entry name" value="ZINC UPTAKE REGULATION PROTEIN"/>
    <property type="match status" value="1"/>
</dbReference>
<dbReference type="AlphaFoldDB" id="Q0G3V2"/>
<dbReference type="GO" id="GO:0005737">
    <property type="term" value="C:cytoplasm"/>
    <property type="evidence" value="ECO:0007669"/>
    <property type="project" value="UniProtKB-SubCell"/>
</dbReference>
<comment type="similarity">
    <text evidence="2">Belongs to the Fur family.</text>
</comment>
<dbReference type="InterPro" id="IPR043135">
    <property type="entry name" value="Fur_C"/>
</dbReference>
<dbReference type="InterPro" id="IPR002481">
    <property type="entry name" value="FUR"/>
</dbReference>
<dbReference type="SUPFAM" id="SSF46785">
    <property type="entry name" value="Winged helix' DNA-binding domain"/>
    <property type="match status" value="1"/>
</dbReference>
<keyword evidence="9" id="KW-0238">DNA-binding</keyword>
<keyword evidence="10" id="KW-0804">Transcription</keyword>
<evidence type="ECO:0000256" key="9">
    <source>
        <dbReference type="ARBA" id="ARBA00023125"/>
    </source>
</evidence>
<keyword evidence="6" id="KW-0479">Metal-binding</keyword>
<dbReference type="GO" id="GO:0003700">
    <property type="term" value="F:DNA-binding transcription factor activity"/>
    <property type="evidence" value="ECO:0007669"/>
    <property type="project" value="InterPro"/>
</dbReference>
<dbReference type="InterPro" id="IPR036388">
    <property type="entry name" value="WH-like_DNA-bd_sf"/>
</dbReference>
<dbReference type="Proteomes" id="UP000004310">
    <property type="component" value="Unassembled WGS sequence"/>
</dbReference>
<comment type="caution">
    <text evidence="11">The sequence shown here is derived from an EMBL/GenBank/DDBJ whole genome shotgun (WGS) entry which is preliminary data.</text>
</comment>
<dbReference type="STRING" id="217511.GCA_001463845_02913"/>
<keyword evidence="8" id="KW-0805">Transcription regulation</keyword>
<evidence type="ECO:0000256" key="8">
    <source>
        <dbReference type="ARBA" id="ARBA00023015"/>
    </source>
</evidence>
<protein>
    <recommendedName>
        <fullName evidence="3">Ferric uptake regulation protein</fullName>
    </recommendedName>
</protein>
<dbReference type="CDD" id="cd07153">
    <property type="entry name" value="Fur_like"/>
    <property type="match status" value="1"/>
</dbReference>
<dbReference type="Gene3D" id="3.30.1490.190">
    <property type="match status" value="1"/>
</dbReference>
<dbReference type="FunFam" id="1.10.10.10:FF:000007">
    <property type="entry name" value="Ferric uptake regulation protein"/>
    <property type="match status" value="1"/>
</dbReference>
<dbReference type="GO" id="GO:0000976">
    <property type="term" value="F:transcription cis-regulatory region binding"/>
    <property type="evidence" value="ECO:0007669"/>
    <property type="project" value="TreeGrafter"/>
</dbReference>
<keyword evidence="7" id="KW-0862">Zinc</keyword>
<dbReference type="InterPro" id="IPR036390">
    <property type="entry name" value="WH_DNA-bd_sf"/>
</dbReference>
<sequence>MYSSKLIPGLYEVSFFVIANHSHSHKGPIRTLAGGRRRLFALALFSGLHRCMTRGIETHETLDTFAELLRDAGLRVTNQRVAIMRTLSGAEDHPTAEEITGKARELDSTISFATVYRTLSVLEELGLIRKLSLENSPARYELCDSEDHGHIVDLDDGSIVEFEDGALTARYEAIAADHGFEVVRCVTIIEARKKKSG</sequence>
<dbReference type="GO" id="GO:0045892">
    <property type="term" value="P:negative regulation of DNA-templated transcription"/>
    <property type="evidence" value="ECO:0007669"/>
    <property type="project" value="TreeGrafter"/>
</dbReference>
<evidence type="ECO:0000313" key="11">
    <source>
        <dbReference type="EMBL" id="EAU41729.1"/>
    </source>
</evidence>
<evidence type="ECO:0000256" key="3">
    <source>
        <dbReference type="ARBA" id="ARBA00020910"/>
    </source>
</evidence>
<dbReference type="Gene3D" id="1.10.10.10">
    <property type="entry name" value="Winged helix-like DNA-binding domain superfamily/Winged helix DNA-binding domain"/>
    <property type="match status" value="1"/>
</dbReference>
<evidence type="ECO:0000256" key="6">
    <source>
        <dbReference type="ARBA" id="ARBA00022723"/>
    </source>
</evidence>
<dbReference type="PANTHER" id="PTHR33202:SF7">
    <property type="entry name" value="FERRIC UPTAKE REGULATION PROTEIN"/>
    <property type="match status" value="1"/>
</dbReference>
<evidence type="ECO:0000256" key="2">
    <source>
        <dbReference type="ARBA" id="ARBA00007957"/>
    </source>
</evidence>
<evidence type="ECO:0000256" key="4">
    <source>
        <dbReference type="ARBA" id="ARBA00022490"/>
    </source>
</evidence>
<gene>
    <name evidence="11" type="ORF">FP2506_14889</name>
</gene>
<evidence type="ECO:0000256" key="7">
    <source>
        <dbReference type="ARBA" id="ARBA00022833"/>
    </source>
</evidence>
<dbReference type="GO" id="GO:1900376">
    <property type="term" value="P:regulation of secondary metabolite biosynthetic process"/>
    <property type="evidence" value="ECO:0007669"/>
    <property type="project" value="TreeGrafter"/>
</dbReference>
<dbReference type="EMBL" id="AATP01000002">
    <property type="protein sequence ID" value="EAU41729.1"/>
    <property type="molecule type" value="Genomic_DNA"/>
</dbReference>
<dbReference type="eggNOG" id="COG0735">
    <property type="taxonomic scope" value="Bacteria"/>
</dbReference>
<evidence type="ECO:0000313" key="12">
    <source>
        <dbReference type="Proteomes" id="UP000004310"/>
    </source>
</evidence>
<name>Q0G3V2_9HYPH</name>